<dbReference type="EMBL" id="AP021875">
    <property type="protein sequence ID" value="BBO77038.1"/>
    <property type="molecule type" value="Genomic_DNA"/>
</dbReference>
<dbReference type="InterPro" id="IPR052534">
    <property type="entry name" value="Extracell_DNA_Util/SecSys_Comp"/>
</dbReference>
<reference evidence="2 3" key="1">
    <citation type="submission" date="2019-11" db="EMBL/GenBank/DDBJ databases">
        <title>Comparative genomics of hydrocarbon-degrading Desulfosarcina strains.</title>
        <authorList>
            <person name="Watanabe M."/>
            <person name="Kojima H."/>
            <person name="Fukui M."/>
        </authorList>
    </citation>
    <scope>NUCLEOTIDE SEQUENCE [LARGE SCALE GENOMIC DNA]</scope>
    <source>
        <strain evidence="2 3">PP31</strain>
    </source>
</reference>
<accession>A0A5K7Z7N0</accession>
<name>A0A5K7Z7N0_9BACT</name>
<keyword evidence="3" id="KW-1185">Reference proteome</keyword>
<protein>
    <recommendedName>
        <fullName evidence="4">Fimbrial protein</fullName>
    </recommendedName>
</protein>
<organism evidence="2 3">
    <name type="scientific">Desulfosarcina widdelii</name>
    <dbReference type="NCBI Taxonomy" id="947919"/>
    <lineage>
        <taxon>Bacteria</taxon>
        <taxon>Pseudomonadati</taxon>
        <taxon>Thermodesulfobacteriota</taxon>
        <taxon>Desulfobacteria</taxon>
        <taxon>Desulfobacterales</taxon>
        <taxon>Desulfosarcinaceae</taxon>
        <taxon>Desulfosarcina</taxon>
    </lineage>
</organism>
<sequence length="169" mass="19350">MFVLSLVMVLIVAGWCSYYLSGKIKALNKQIQSTQEQVNKYNKINQEIADIKKKLELLNKKIDVIKTLDITRKAPVELLDDMSRLIVEKRMWYTDLTEKGGQVTVVGIALDNPTVAEFMTRLEKSKSYQDIRLVSINKNDSIKGLALKTFRIKFSKSLPKTQPKQVSKK</sequence>
<evidence type="ECO:0000256" key="1">
    <source>
        <dbReference type="SAM" id="Coils"/>
    </source>
</evidence>
<evidence type="ECO:0000313" key="3">
    <source>
        <dbReference type="Proteomes" id="UP000427769"/>
    </source>
</evidence>
<evidence type="ECO:0000313" key="2">
    <source>
        <dbReference type="EMBL" id="BBO77038.1"/>
    </source>
</evidence>
<gene>
    <name evidence="2" type="ORF">DSCW_44550</name>
</gene>
<dbReference type="Pfam" id="PF05137">
    <property type="entry name" value="PilN"/>
    <property type="match status" value="1"/>
</dbReference>
<dbReference type="PANTHER" id="PTHR40278">
    <property type="entry name" value="DNA UTILIZATION PROTEIN HOFN"/>
    <property type="match status" value="1"/>
</dbReference>
<dbReference type="InterPro" id="IPR007813">
    <property type="entry name" value="PilN"/>
</dbReference>
<dbReference type="Proteomes" id="UP000427769">
    <property type="component" value="Chromosome"/>
</dbReference>
<feature type="coiled-coil region" evidence="1">
    <location>
        <begin position="24"/>
        <end position="68"/>
    </location>
</feature>
<proteinExistence type="predicted"/>
<dbReference type="AlphaFoldDB" id="A0A5K7Z7N0"/>
<dbReference type="PANTHER" id="PTHR40278:SF1">
    <property type="entry name" value="DNA UTILIZATION PROTEIN HOFN"/>
    <property type="match status" value="1"/>
</dbReference>
<dbReference type="KEGG" id="dwd:DSCW_44550"/>
<dbReference type="RefSeq" id="WP_170302407.1">
    <property type="nucleotide sequence ID" value="NZ_AP021875.1"/>
</dbReference>
<keyword evidence="1" id="KW-0175">Coiled coil</keyword>
<evidence type="ECO:0008006" key="4">
    <source>
        <dbReference type="Google" id="ProtNLM"/>
    </source>
</evidence>